<feature type="signal peptide" evidence="9">
    <location>
        <begin position="1"/>
        <end position="24"/>
    </location>
</feature>
<dbReference type="InterPro" id="IPR033810">
    <property type="entry name" value="Carboxypeptidase_T"/>
</dbReference>
<keyword evidence="12" id="KW-1185">Reference proteome</keyword>
<comment type="similarity">
    <text evidence="2 8">Belongs to the peptidase M14 family.</text>
</comment>
<feature type="domain" description="Peptidase M14" evidence="10">
    <location>
        <begin position="98"/>
        <end position="396"/>
    </location>
</feature>
<keyword evidence="6" id="KW-0862">Zinc</keyword>
<evidence type="ECO:0000256" key="9">
    <source>
        <dbReference type="SAM" id="SignalP"/>
    </source>
</evidence>
<dbReference type="PANTHER" id="PTHR11705:SF143">
    <property type="entry name" value="SLL0236 PROTEIN"/>
    <property type="match status" value="1"/>
</dbReference>
<evidence type="ECO:0000259" key="10">
    <source>
        <dbReference type="PROSITE" id="PS52035"/>
    </source>
</evidence>
<sequence>MKLTMMVTAVFIFLSLSFFPFQEAHTVSSTQYWMKIRATDAFQRTLVANTGASIEATREDFVVAIGTLEEKAAIEKMGLLEVSFPLTSEMDFPAKDAIYHNYAEMTDKLNKLVSNHSDIAELSSIGKSIEGREIWAVRISGNLSQAETLPAAIFMGGHHAREHLSVELPLYYIEYFLTEYKNGNPRIQRLINGRDIHIIPMVNPDGAEFDISTGSYKAWRKNRAINGDGTQGVDLNRNYGFKWGTGGSSSSGSSDTFKGPHPFSEPETQAIKRYIEAHENITVLLSFHTFSQLILYPWGHANSGIPIARDRQVHEVMAKKMAEWNGYKPQQASQLYIASGDTTDWAYGEHKIIAFTFELDPGSSGFGPGGFYPGSGIIPEVQRKNLEPVLYLIEYADNPYRSLEAGGGPIFKP</sequence>
<dbReference type="EMBL" id="CP093442">
    <property type="protein sequence ID" value="UOF01015.1"/>
    <property type="molecule type" value="Genomic_DNA"/>
</dbReference>
<feature type="active site" description="Proton donor/acceptor" evidence="8">
    <location>
        <position position="358"/>
    </location>
</feature>
<gene>
    <name evidence="11" type="ORF">MNR06_15045</name>
</gene>
<dbReference type="Proteomes" id="UP000830116">
    <property type="component" value="Chromosome"/>
</dbReference>
<dbReference type="Gene3D" id="3.40.630.10">
    <property type="entry name" value="Zn peptidases"/>
    <property type="match status" value="1"/>
</dbReference>
<dbReference type="PRINTS" id="PR00765">
    <property type="entry name" value="CRBOXYPTASEA"/>
</dbReference>
<dbReference type="SMART" id="SM00631">
    <property type="entry name" value="Zn_pept"/>
    <property type="match status" value="1"/>
</dbReference>
<keyword evidence="3" id="KW-0645">Protease</keyword>
<proteinExistence type="inferred from homology"/>
<keyword evidence="5" id="KW-0378">Hydrolase</keyword>
<evidence type="ECO:0000256" key="6">
    <source>
        <dbReference type="ARBA" id="ARBA00022833"/>
    </source>
</evidence>
<evidence type="ECO:0000256" key="1">
    <source>
        <dbReference type="ARBA" id="ARBA00001947"/>
    </source>
</evidence>
<evidence type="ECO:0000313" key="11">
    <source>
        <dbReference type="EMBL" id="UOF01015.1"/>
    </source>
</evidence>
<dbReference type="CDD" id="cd03859">
    <property type="entry name" value="M14_CPT"/>
    <property type="match status" value="1"/>
</dbReference>
<keyword evidence="4" id="KW-0479">Metal-binding</keyword>
<organism evidence="11 12">
    <name type="scientific">Bdellovibrio reynosensis</name>
    <dbReference type="NCBI Taxonomy" id="2835041"/>
    <lineage>
        <taxon>Bacteria</taxon>
        <taxon>Pseudomonadati</taxon>
        <taxon>Bdellovibrionota</taxon>
        <taxon>Bdellovibrionia</taxon>
        <taxon>Bdellovibrionales</taxon>
        <taxon>Pseudobdellovibrionaceae</taxon>
        <taxon>Bdellovibrio</taxon>
    </lineage>
</organism>
<evidence type="ECO:0000256" key="7">
    <source>
        <dbReference type="ARBA" id="ARBA00023049"/>
    </source>
</evidence>
<evidence type="ECO:0000256" key="5">
    <source>
        <dbReference type="ARBA" id="ARBA00022801"/>
    </source>
</evidence>
<evidence type="ECO:0000313" key="12">
    <source>
        <dbReference type="Proteomes" id="UP000830116"/>
    </source>
</evidence>
<dbReference type="Pfam" id="PF00246">
    <property type="entry name" value="Peptidase_M14"/>
    <property type="match status" value="1"/>
</dbReference>
<dbReference type="RefSeq" id="WP_243537246.1">
    <property type="nucleotide sequence ID" value="NZ_CP093442.1"/>
</dbReference>
<accession>A0ABY4CFN0</accession>
<dbReference type="PANTHER" id="PTHR11705">
    <property type="entry name" value="PROTEASE FAMILY M14 CARBOXYPEPTIDASE A,B"/>
    <property type="match status" value="1"/>
</dbReference>
<evidence type="ECO:0000256" key="4">
    <source>
        <dbReference type="ARBA" id="ARBA00022723"/>
    </source>
</evidence>
<keyword evidence="9" id="KW-0732">Signal</keyword>
<evidence type="ECO:0000256" key="3">
    <source>
        <dbReference type="ARBA" id="ARBA00022670"/>
    </source>
</evidence>
<dbReference type="SUPFAM" id="SSF53187">
    <property type="entry name" value="Zn-dependent exopeptidases"/>
    <property type="match status" value="1"/>
</dbReference>
<evidence type="ECO:0000256" key="8">
    <source>
        <dbReference type="PROSITE-ProRule" id="PRU01379"/>
    </source>
</evidence>
<protein>
    <submittedName>
        <fullName evidence="11">M14 family metallopeptidase</fullName>
    </submittedName>
</protein>
<evidence type="ECO:0000256" key="2">
    <source>
        <dbReference type="ARBA" id="ARBA00005988"/>
    </source>
</evidence>
<dbReference type="InterPro" id="IPR000834">
    <property type="entry name" value="Peptidase_M14"/>
</dbReference>
<reference evidence="11" key="1">
    <citation type="submission" date="2022-03" db="EMBL/GenBank/DDBJ databases">
        <title>Genome Identification and Characterization of new species Bdellovibrio reynosense LBG001 sp. nov. from a Mexico soil sample.</title>
        <authorList>
            <person name="Camilli A."/>
            <person name="Ajao Y."/>
            <person name="Guo X."/>
        </authorList>
    </citation>
    <scope>NUCLEOTIDE SEQUENCE</scope>
    <source>
        <strain evidence="11">LBG001</strain>
    </source>
</reference>
<name>A0ABY4CFN0_9BACT</name>
<dbReference type="InterPro" id="IPR057247">
    <property type="entry name" value="CARBOXYPEPT_ZN_2"/>
</dbReference>
<dbReference type="PROSITE" id="PS52035">
    <property type="entry name" value="PEPTIDASE_M14"/>
    <property type="match status" value="1"/>
</dbReference>
<keyword evidence="7" id="KW-0482">Metalloprotease</keyword>
<feature type="chain" id="PRO_5046721532" evidence="9">
    <location>
        <begin position="25"/>
        <end position="413"/>
    </location>
</feature>
<dbReference type="PROSITE" id="PS00133">
    <property type="entry name" value="CARBOXYPEPT_ZN_2"/>
    <property type="match status" value="1"/>
</dbReference>
<comment type="cofactor">
    <cofactor evidence="1">
        <name>Zn(2+)</name>
        <dbReference type="ChEBI" id="CHEBI:29105"/>
    </cofactor>
</comment>